<evidence type="ECO:0000256" key="11">
    <source>
        <dbReference type="ARBA" id="ARBA00023303"/>
    </source>
</evidence>
<accession>A0A553NTH8</accession>
<keyword evidence="11 12" id="KW-0407">Ion channel</keyword>
<keyword evidence="4 12" id="KW-0894">Sodium channel</keyword>
<proteinExistence type="inferred from homology"/>
<dbReference type="PRINTS" id="PR01078">
    <property type="entry name" value="AMINACHANNEL"/>
</dbReference>
<evidence type="ECO:0000256" key="6">
    <source>
        <dbReference type="ARBA" id="ARBA00022989"/>
    </source>
</evidence>
<evidence type="ECO:0000256" key="2">
    <source>
        <dbReference type="ARBA" id="ARBA00007193"/>
    </source>
</evidence>
<dbReference type="AlphaFoldDB" id="A0A553NTH8"/>
<keyword evidence="8 12" id="KW-0406">Ion transport</keyword>
<comment type="similarity">
    <text evidence="2 12">Belongs to the amiloride-sensitive sodium channel (TC 1.A.6) family.</text>
</comment>
<reference evidence="14 15" key="1">
    <citation type="journal article" date="2018" name="Nat. Ecol. Evol.">
        <title>Genomic signatures of mitonuclear coevolution across populations of Tigriopus californicus.</title>
        <authorList>
            <person name="Barreto F.S."/>
            <person name="Watson E.T."/>
            <person name="Lima T.G."/>
            <person name="Willett C.S."/>
            <person name="Edmands S."/>
            <person name="Li W."/>
            <person name="Burton R.S."/>
        </authorList>
    </citation>
    <scope>NUCLEOTIDE SEQUENCE [LARGE SCALE GENOMIC DNA]</scope>
    <source>
        <strain evidence="14 15">San Diego</strain>
    </source>
</reference>
<dbReference type="PANTHER" id="PTHR11690:SF300">
    <property type="entry name" value="PICKPOCKET PROTEIN 19"/>
    <property type="match status" value="1"/>
</dbReference>
<organism evidence="14 15">
    <name type="scientific">Tigriopus californicus</name>
    <name type="common">Marine copepod</name>
    <dbReference type="NCBI Taxonomy" id="6832"/>
    <lineage>
        <taxon>Eukaryota</taxon>
        <taxon>Metazoa</taxon>
        <taxon>Ecdysozoa</taxon>
        <taxon>Arthropoda</taxon>
        <taxon>Crustacea</taxon>
        <taxon>Multicrustacea</taxon>
        <taxon>Hexanauplia</taxon>
        <taxon>Copepoda</taxon>
        <taxon>Harpacticoida</taxon>
        <taxon>Harpacticidae</taxon>
        <taxon>Tigriopus</taxon>
    </lineage>
</organism>
<evidence type="ECO:0000256" key="3">
    <source>
        <dbReference type="ARBA" id="ARBA00022448"/>
    </source>
</evidence>
<dbReference type="GO" id="GO:0005886">
    <property type="term" value="C:plasma membrane"/>
    <property type="evidence" value="ECO:0007669"/>
    <property type="project" value="TreeGrafter"/>
</dbReference>
<evidence type="ECO:0000256" key="4">
    <source>
        <dbReference type="ARBA" id="ARBA00022461"/>
    </source>
</evidence>
<evidence type="ECO:0000256" key="7">
    <source>
        <dbReference type="ARBA" id="ARBA00023053"/>
    </source>
</evidence>
<keyword evidence="9 13" id="KW-0472">Membrane</keyword>
<evidence type="ECO:0000256" key="5">
    <source>
        <dbReference type="ARBA" id="ARBA00022692"/>
    </source>
</evidence>
<comment type="caution">
    <text evidence="14">The sequence shown here is derived from an EMBL/GenBank/DDBJ whole genome shotgun (WGS) entry which is preliminary data.</text>
</comment>
<keyword evidence="10 12" id="KW-0739">Sodium transport</keyword>
<dbReference type="Gene3D" id="1.10.287.820">
    <property type="entry name" value="Acid-sensing ion channel domain"/>
    <property type="match status" value="1"/>
</dbReference>
<feature type="transmembrane region" description="Helical" evidence="13">
    <location>
        <begin position="29"/>
        <end position="46"/>
    </location>
</feature>
<evidence type="ECO:0000313" key="15">
    <source>
        <dbReference type="Proteomes" id="UP000318571"/>
    </source>
</evidence>
<evidence type="ECO:0000256" key="12">
    <source>
        <dbReference type="RuleBase" id="RU000679"/>
    </source>
</evidence>
<dbReference type="GO" id="GO:0015280">
    <property type="term" value="F:ligand-gated sodium channel activity"/>
    <property type="evidence" value="ECO:0007669"/>
    <property type="project" value="TreeGrafter"/>
</dbReference>
<evidence type="ECO:0000256" key="10">
    <source>
        <dbReference type="ARBA" id="ARBA00023201"/>
    </source>
</evidence>
<dbReference type="InterPro" id="IPR001873">
    <property type="entry name" value="ENaC"/>
</dbReference>
<keyword evidence="5 12" id="KW-0812">Transmembrane</keyword>
<keyword evidence="6 13" id="KW-1133">Transmembrane helix</keyword>
<dbReference type="Proteomes" id="UP000318571">
    <property type="component" value="Chromosome 1"/>
</dbReference>
<dbReference type="STRING" id="6832.A0A553NTH8"/>
<keyword evidence="3 12" id="KW-0813">Transport</keyword>
<evidence type="ECO:0000256" key="8">
    <source>
        <dbReference type="ARBA" id="ARBA00023065"/>
    </source>
</evidence>
<evidence type="ECO:0000313" key="14">
    <source>
        <dbReference type="EMBL" id="TRY68732.1"/>
    </source>
</evidence>
<comment type="subcellular location">
    <subcellularLocation>
        <location evidence="1">Membrane</location>
        <topology evidence="1">Multi-pass membrane protein</topology>
    </subcellularLocation>
</comment>
<dbReference type="EMBL" id="VCGU01000010">
    <property type="protein sequence ID" value="TRY68732.1"/>
    <property type="molecule type" value="Genomic_DNA"/>
</dbReference>
<dbReference type="PANTHER" id="PTHR11690">
    <property type="entry name" value="AMILORIDE-SENSITIVE SODIUM CHANNEL-RELATED"/>
    <property type="match status" value="1"/>
</dbReference>
<dbReference type="Gene3D" id="1.10.287.770">
    <property type="entry name" value="YojJ-like"/>
    <property type="match status" value="1"/>
</dbReference>
<sequence length="765" mass="87630">MDLFHKFCSSSTIHGTYFWTESKSRLAKIAWGIIVLMGVLFAIFIINSSFKGWKDNPVVTSVMQKSIEEIPFPAITICPMDDTRFGYVERMANQAGHKNFNLKKMIAHLLRLIHTDRPLPQENDCLLKYCIDIMTDEDTESSDEMENCVETCPARTEFIDFFKQINTTLSSDYEEFILNSTENEIEKSIRDVAKFGHNGRSKRSLGGQCLVEMRTNCSRYVKDFRFLRDLKKLLQSDEARVHNQFATARPGTILKMIHSLVDADPEAQKVLFDTYLDPIKYPTIYSCSKGDMPVPDLVTLISSWGWRDGRVKDQCDLANVKFGEELIDIMRTSLHPPHAIDEEGKVVPNAAFPYCWYDNKRQEGAKLDQYPEGRFCNAFQTVFNDHGLCYTYNNFKLGMENISKDSLHNSEVFKMRSVAGCGKDRGLQLVVDNHRLTSLLPPSKESRGFKVFITLPGVVSSKVPFIVDTSFYGEHSFYLHGIHHIRTSEAFQNWNEDNKICHFPEDFNLSYFSHYSQDNCLLECRIKKLSLKCECSPWYIKQSDLPICGTTGNRCFEKSLKEYSEDLKDRKECGCLNDCEGVHLFATMFRESYDMHKETSPDKWYNAKTHAGLLADYLLDPQHIFIDELSKNMLMLAHNVTEFHQFAEERFHEDIAVLNFFFDTPIITQIKLELRTSVFDMISAVGGTLGLFTGISVITFVEILYWICCFVMEAFKRSGTATFSCVKGILSSSPSNKNVVANGGHDNAYMFDESSTRNKTINTIC</sequence>
<evidence type="ECO:0000256" key="9">
    <source>
        <dbReference type="ARBA" id="ARBA00023136"/>
    </source>
</evidence>
<feature type="transmembrane region" description="Helical" evidence="13">
    <location>
        <begin position="681"/>
        <end position="707"/>
    </location>
</feature>
<evidence type="ECO:0000256" key="1">
    <source>
        <dbReference type="ARBA" id="ARBA00004141"/>
    </source>
</evidence>
<keyword evidence="7" id="KW-0915">Sodium</keyword>
<dbReference type="Pfam" id="PF00858">
    <property type="entry name" value="ASC"/>
    <property type="match status" value="2"/>
</dbReference>
<protein>
    <submittedName>
        <fullName evidence="14">Uncharacterized protein</fullName>
    </submittedName>
</protein>
<keyword evidence="15" id="KW-1185">Reference proteome</keyword>
<evidence type="ECO:0000256" key="13">
    <source>
        <dbReference type="SAM" id="Phobius"/>
    </source>
</evidence>
<gene>
    <name evidence="14" type="ORF">TCAL_10745</name>
</gene>
<name>A0A553NTH8_TIGCA</name>